<accession>A0ABU4UA33</accession>
<evidence type="ECO:0000313" key="2">
    <source>
        <dbReference type="Proteomes" id="UP001271792"/>
    </source>
</evidence>
<dbReference type="Proteomes" id="UP001271792">
    <property type="component" value="Unassembled WGS sequence"/>
</dbReference>
<gene>
    <name evidence="1" type="ORF">SK571_46225</name>
</gene>
<dbReference type="EMBL" id="JAXAVV010000092">
    <property type="protein sequence ID" value="MDX8056806.1"/>
    <property type="molecule type" value="Genomic_DNA"/>
</dbReference>
<organism evidence="1 2">
    <name type="scientific">Lentzea kristufekii</name>
    <dbReference type="NCBI Taxonomy" id="3095430"/>
    <lineage>
        <taxon>Bacteria</taxon>
        <taxon>Bacillati</taxon>
        <taxon>Actinomycetota</taxon>
        <taxon>Actinomycetes</taxon>
        <taxon>Pseudonocardiales</taxon>
        <taxon>Pseudonocardiaceae</taxon>
        <taxon>Lentzea</taxon>
    </lineage>
</organism>
<keyword evidence="2" id="KW-1185">Reference proteome</keyword>
<sequence>MTINTCDGASSHQVRDSVRQFITGTKGFGDLGTSFWDPVGHSSFSGYDMTALTSNRRPTAAMDGFLNV</sequence>
<comment type="caution">
    <text evidence="1">The sequence shown here is derived from an EMBL/GenBank/DDBJ whole genome shotgun (WGS) entry which is preliminary data.</text>
</comment>
<dbReference type="RefSeq" id="WP_319990440.1">
    <property type="nucleotide sequence ID" value="NZ_JAXAVV010000092.1"/>
</dbReference>
<reference evidence="1 2" key="1">
    <citation type="submission" date="2023-11" db="EMBL/GenBank/DDBJ databases">
        <title>Lentzea sokolovensis, sp. nov., Lentzea kristufkii, sp. nov., and Lentzea miocenensis, sp. nov., rare actinobacteria from Sokolov Coal Basin, Miocene lacustrine sediment, Czech Republic.</title>
        <authorList>
            <person name="Lara A."/>
            <person name="Kotroba L."/>
            <person name="Nouioui I."/>
            <person name="Neumann-Schaal M."/>
            <person name="Mast Y."/>
            <person name="Chronakova A."/>
        </authorList>
    </citation>
    <scope>NUCLEOTIDE SEQUENCE [LARGE SCALE GENOMIC DNA]</scope>
    <source>
        <strain evidence="1 2">BCCO 10_0798</strain>
    </source>
</reference>
<name>A0ABU4UA33_9PSEU</name>
<evidence type="ECO:0000313" key="1">
    <source>
        <dbReference type="EMBL" id="MDX8056806.1"/>
    </source>
</evidence>
<reference evidence="1 2" key="2">
    <citation type="submission" date="2023-11" db="EMBL/GenBank/DDBJ databases">
        <authorList>
            <person name="Lara A.C."/>
            <person name="Chronakova A."/>
        </authorList>
    </citation>
    <scope>NUCLEOTIDE SEQUENCE [LARGE SCALE GENOMIC DNA]</scope>
    <source>
        <strain evidence="1 2">BCCO 10_0798</strain>
    </source>
</reference>
<protein>
    <submittedName>
        <fullName evidence="1">Uncharacterized protein</fullName>
    </submittedName>
</protein>
<proteinExistence type="predicted"/>